<dbReference type="EMBL" id="NBTY01000197">
    <property type="protein sequence ID" value="OTP67329.1"/>
    <property type="molecule type" value="Genomic_DNA"/>
</dbReference>
<gene>
    <name evidence="1" type="ORF">PAMC26510_31670</name>
</gene>
<dbReference type="PANTHER" id="PTHR36154:SF1">
    <property type="entry name" value="DNA-BINDING TRANSCRIPTIONAL ACTIVATOR ALPA"/>
    <property type="match status" value="1"/>
</dbReference>
<protein>
    <recommendedName>
        <fullName evidence="3">AlpA family transcriptional regulator</fullName>
    </recommendedName>
</protein>
<comment type="caution">
    <text evidence="1">The sequence shown here is derived from an EMBL/GenBank/DDBJ whole genome shotgun (WGS) entry which is preliminary data.</text>
</comment>
<dbReference type="PANTHER" id="PTHR36154">
    <property type="entry name" value="DNA-BINDING TRANSCRIPTIONAL ACTIVATOR ALPA"/>
    <property type="match status" value="1"/>
</dbReference>
<proteinExistence type="predicted"/>
<accession>A0A242M7T8</accession>
<organism evidence="1 2">
    <name type="scientific">Caballeronia sordidicola</name>
    <name type="common">Burkholderia sordidicola</name>
    <dbReference type="NCBI Taxonomy" id="196367"/>
    <lineage>
        <taxon>Bacteria</taxon>
        <taxon>Pseudomonadati</taxon>
        <taxon>Pseudomonadota</taxon>
        <taxon>Betaproteobacteria</taxon>
        <taxon>Burkholderiales</taxon>
        <taxon>Burkholderiaceae</taxon>
        <taxon>Caballeronia</taxon>
    </lineage>
</organism>
<dbReference type="RefSeq" id="WP_086383369.1">
    <property type="nucleotide sequence ID" value="NZ_NBTY01000197.1"/>
</dbReference>
<sequence length="67" mass="7509">MTEHYRTSLAILRRKQVEVETGLARSTIYDRMKDGTFPAAIKIGVKAVGWRVGDIEKFLANPAGFRA</sequence>
<reference evidence="1 2" key="1">
    <citation type="submission" date="2017-03" db="EMBL/GenBank/DDBJ databases">
        <title>Genome analysis of strain PAMC 26510.</title>
        <authorList>
            <person name="Oh H.-M."/>
            <person name="Yang J.-A."/>
        </authorList>
    </citation>
    <scope>NUCLEOTIDE SEQUENCE [LARGE SCALE GENOMIC DNA]</scope>
    <source>
        <strain evidence="1 2">PAMC 26510</strain>
    </source>
</reference>
<evidence type="ECO:0000313" key="1">
    <source>
        <dbReference type="EMBL" id="OTP67329.1"/>
    </source>
</evidence>
<dbReference type="AlphaFoldDB" id="A0A242M7T8"/>
<dbReference type="Pfam" id="PF05930">
    <property type="entry name" value="Phage_AlpA"/>
    <property type="match status" value="1"/>
</dbReference>
<dbReference type="Proteomes" id="UP000194546">
    <property type="component" value="Unassembled WGS sequence"/>
</dbReference>
<evidence type="ECO:0000313" key="2">
    <source>
        <dbReference type="Proteomes" id="UP000194546"/>
    </source>
</evidence>
<name>A0A242M7T8_CABSO</name>
<dbReference type="Gene3D" id="1.10.238.160">
    <property type="match status" value="1"/>
</dbReference>
<dbReference type="InterPro" id="IPR010260">
    <property type="entry name" value="AlpA"/>
</dbReference>
<evidence type="ECO:0008006" key="3">
    <source>
        <dbReference type="Google" id="ProtNLM"/>
    </source>
</evidence>
<dbReference type="InterPro" id="IPR052931">
    <property type="entry name" value="Prophage_regulatory_activator"/>
</dbReference>